<evidence type="ECO:0000256" key="1">
    <source>
        <dbReference type="ARBA" id="ARBA00000900"/>
    </source>
</evidence>
<evidence type="ECO:0000256" key="10">
    <source>
        <dbReference type="ARBA" id="ARBA00023054"/>
    </source>
</evidence>
<dbReference type="InterPro" id="IPR050617">
    <property type="entry name" value="E3_ligase_FN3/SPRY"/>
</dbReference>
<keyword evidence="12" id="KW-0539">Nucleus</keyword>
<feature type="domain" description="RING-type" evidence="16">
    <location>
        <begin position="31"/>
        <end position="84"/>
    </location>
</feature>
<evidence type="ECO:0000256" key="4">
    <source>
        <dbReference type="ARBA" id="ARBA00012483"/>
    </source>
</evidence>
<name>A0A8C6MCS8_NOTFU</name>
<evidence type="ECO:0000313" key="19">
    <source>
        <dbReference type="Ensembl" id="ENSNFUP00015032361.1"/>
    </source>
</evidence>
<dbReference type="InterPro" id="IPR017907">
    <property type="entry name" value="Znf_RING_CS"/>
</dbReference>
<feature type="region of interest" description="Disordered" evidence="15">
    <location>
        <begin position="345"/>
        <end position="373"/>
    </location>
</feature>
<evidence type="ECO:0000256" key="9">
    <source>
        <dbReference type="ARBA" id="ARBA00022833"/>
    </source>
</evidence>
<dbReference type="AlphaFoldDB" id="A0A8C6MCS8"/>
<evidence type="ECO:0000256" key="8">
    <source>
        <dbReference type="ARBA" id="ARBA00022771"/>
    </source>
</evidence>
<sequence>MSLSSDLSFLQRSHGAEREAELTKLEKQLICPLCQDIFNKPVVILPCQHNLCRKCANELYQPSLFHARTTMLVNSGHFRCPSCRREVLLDRHGVYGLQRNLLVESIIDVYKQEINNAPSLLPPPPLSLPHVTCSHHEGEKLNIYCLTCQIPTCSLCKVFGTHESCHVAPLAEVYQQQKEVLSEGVTSLMGFSDRVQMLISELEESCRNIQENYKTQKQKVCDTFDHMVSILEEKQKVMTQKISSEEEQKIGQTQMLVRCYGNSMEANGKLVESALSSMVELDMAAFVQDSGALITKMTAATCSCPSETPKPTHETLSRYSFDFSNQERALKSLSFIKVVEKNPEDLEVHSDQEEPKEPLKQSTELDQQQQEPSEHNLLAVLEPAPEKIPEQRSPPEEPVELMDQEEAPVLLDPAPDRDSWELDTPEPVSNELEPDPIRAERKEREKTHQELEAPPPVEEETIREQEGLSTQQVWILPSQTGDKTSPFNGECRHMEVRHVHMWICVVSQLYLKRTIKIGRT</sequence>
<proteinExistence type="predicted"/>
<dbReference type="SUPFAM" id="SSF57850">
    <property type="entry name" value="RING/U-box"/>
    <property type="match status" value="1"/>
</dbReference>
<evidence type="ECO:0000313" key="20">
    <source>
        <dbReference type="Proteomes" id="UP000694548"/>
    </source>
</evidence>
<evidence type="ECO:0000259" key="17">
    <source>
        <dbReference type="PROSITE" id="PS50119"/>
    </source>
</evidence>
<dbReference type="PANTHER" id="PTHR24099">
    <property type="entry name" value="E3 UBIQUITIN-PROTEIN LIGASE TRIM36-RELATED"/>
    <property type="match status" value="1"/>
</dbReference>
<dbReference type="InterPro" id="IPR000315">
    <property type="entry name" value="Znf_B-box"/>
</dbReference>
<keyword evidence="9" id="KW-0862">Zinc</keyword>
<dbReference type="GO" id="GO:0005634">
    <property type="term" value="C:nucleus"/>
    <property type="evidence" value="ECO:0007669"/>
    <property type="project" value="UniProtKB-SubCell"/>
</dbReference>
<gene>
    <name evidence="19" type="primary">LOC107390545</name>
</gene>
<reference evidence="19" key="2">
    <citation type="submission" date="2025-08" db="UniProtKB">
        <authorList>
            <consortium name="Ensembl"/>
        </authorList>
    </citation>
    <scope>IDENTIFICATION</scope>
</reference>
<feature type="compositionally biased region" description="Basic and acidic residues" evidence="15">
    <location>
        <begin position="345"/>
        <end position="359"/>
    </location>
</feature>
<evidence type="ECO:0000256" key="6">
    <source>
        <dbReference type="ARBA" id="ARBA00022679"/>
    </source>
</evidence>
<evidence type="ECO:0000256" key="5">
    <source>
        <dbReference type="ARBA" id="ARBA00022490"/>
    </source>
</evidence>
<dbReference type="Ensembl" id="ENSNFUT00015033820.1">
    <property type="protein sequence ID" value="ENSNFUP00015032361.1"/>
    <property type="gene ID" value="ENSNFUG00015015855.1"/>
</dbReference>
<dbReference type="InterPro" id="IPR013083">
    <property type="entry name" value="Znf_RING/FYVE/PHD"/>
</dbReference>
<dbReference type="Gene3D" id="3.30.160.60">
    <property type="entry name" value="Classic Zinc Finger"/>
    <property type="match status" value="1"/>
</dbReference>
<feature type="coiled-coil region" evidence="14">
    <location>
        <begin position="192"/>
        <end position="219"/>
    </location>
</feature>
<keyword evidence="10 14" id="KW-0175">Coiled coil</keyword>
<reference evidence="19" key="3">
    <citation type="submission" date="2025-09" db="UniProtKB">
        <authorList>
            <consortium name="Ensembl"/>
        </authorList>
    </citation>
    <scope>IDENTIFICATION</scope>
</reference>
<dbReference type="PROSITE" id="PS00518">
    <property type="entry name" value="ZF_RING_1"/>
    <property type="match status" value="1"/>
</dbReference>
<dbReference type="InterPro" id="IPR001841">
    <property type="entry name" value="Znf_RING"/>
</dbReference>
<dbReference type="InterPro" id="IPR017903">
    <property type="entry name" value="COS_domain"/>
</dbReference>
<evidence type="ECO:0000256" key="15">
    <source>
        <dbReference type="SAM" id="MobiDB-lite"/>
    </source>
</evidence>
<comment type="catalytic activity">
    <reaction evidence="1">
        <text>S-ubiquitinyl-[E2 ubiquitin-conjugating enzyme]-L-cysteine + [acceptor protein]-L-lysine = [E2 ubiquitin-conjugating enzyme]-L-cysteine + N(6)-ubiquitinyl-[acceptor protein]-L-lysine.</text>
        <dbReference type="EC" id="2.3.2.27"/>
    </reaction>
</comment>
<reference evidence="19" key="1">
    <citation type="submission" date="2014-08" db="EMBL/GenBank/DDBJ databases">
        <authorList>
            <person name="Senf B."/>
            <person name="Petzold A."/>
            <person name="Downie B.R."/>
            <person name="Koch P."/>
            <person name="Platzer M."/>
        </authorList>
    </citation>
    <scope>NUCLEOTIDE SEQUENCE [LARGE SCALE GENOMIC DNA]</scope>
    <source>
        <strain evidence="19">GRZ</strain>
    </source>
</reference>
<evidence type="ECO:0000256" key="12">
    <source>
        <dbReference type="ARBA" id="ARBA00023242"/>
    </source>
</evidence>
<dbReference type="Proteomes" id="UP000694548">
    <property type="component" value="Chromosome sgr15"/>
</dbReference>
<dbReference type="Gene3D" id="1.20.5.170">
    <property type="match status" value="1"/>
</dbReference>
<dbReference type="Gene3D" id="3.30.40.10">
    <property type="entry name" value="Zinc/RING finger domain, C3HC4 (zinc finger)"/>
    <property type="match status" value="1"/>
</dbReference>
<organism evidence="19 20">
    <name type="scientific">Nothobranchius furzeri</name>
    <name type="common">Turquoise killifish</name>
    <dbReference type="NCBI Taxonomy" id="105023"/>
    <lineage>
        <taxon>Eukaryota</taxon>
        <taxon>Metazoa</taxon>
        <taxon>Chordata</taxon>
        <taxon>Craniata</taxon>
        <taxon>Vertebrata</taxon>
        <taxon>Euteleostomi</taxon>
        <taxon>Actinopterygii</taxon>
        <taxon>Neopterygii</taxon>
        <taxon>Teleostei</taxon>
        <taxon>Neoteleostei</taxon>
        <taxon>Acanthomorphata</taxon>
        <taxon>Ovalentaria</taxon>
        <taxon>Atherinomorphae</taxon>
        <taxon>Cyprinodontiformes</taxon>
        <taxon>Nothobranchiidae</taxon>
        <taxon>Nothobranchius</taxon>
    </lineage>
</organism>
<dbReference type="GO" id="GO:0061630">
    <property type="term" value="F:ubiquitin protein ligase activity"/>
    <property type="evidence" value="ECO:0007669"/>
    <property type="project" value="UniProtKB-EC"/>
</dbReference>
<dbReference type="PANTHER" id="PTHR24099:SF17">
    <property type="entry name" value="TRIPARTITE MOTIF CONTAINING 55"/>
    <property type="match status" value="1"/>
</dbReference>
<accession>A0A8C6MCS8</accession>
<keyword evidence="6" id="KW-0808">Transferase</keyword>
<keyword evidence="20" id="KW-1185">Reference proteome</keyword>
<feature type="region of interest" description="Disordered" evidence="15">
    <location>
        <begin position="411"/>
        <end position="460"/>
    </location>
</feature>
<dbReference type="SMART" id="SM00184">
    <property type="entry name" value="RING"/>
    <property type="match status" value="1"/>
</dbReference>
<keyword evidence="8 13" id="KW-0863">Zinc-finger</keyword>
<evidence type="ECO:0000256" key="3">
    <source>
        <dbReference type="ARBA" id="ARBA00004496"/>
    </source>
</evidence>
<dbReference type="GO" id="GO:0005737">
    <property type="term" value="C:cytoplasm"/>
    <property type="evidence" value="ECO:0007669"/>
    <property type="project" value="UniProtKB-SubCell"/>
</dbReference>
<dbReference type="PROSITE" id="PS50089">
    <property type="entry name" value="ZF_RING_2"/>
    <property type="match status" value="1"/>
</dbReference>
<dbReference type="EC" id="2.3.2.27" evidence="4"/>
<evidence type="ECO:0000256" key="7">
    <source>
        <dbReference type="ARBA" id="ARBA00022723"/>
    </source>
</evidence>
<dbReference type="GO" id="GO:0008270">
    <property type="term" value="F:zinc ion binding"/>
    <property type="evidence" value="ECO:0007669"/>
    <property type="project" value="UniProtKB-KW"/>
</dbReference>
<dbReference type="PROSITE" id="PS51262">
    <property type="entry name" value="COS"/>
    <property type="match status" value="1"/>
</dbReference>
<evidence type="ECO:0000256" key="13">
    <source>
        <dbReference type="PROSITE-ProRule" id="PRU00024"/>
    </source>
</evidence>
<evidence type="ECO:0000259" key="18">
    <source>
        <dbReference type="PROSITE" id="PS51262"/>
    </source>
</evidence>
<comment type="subcellular location">
    <subcellularLocation>
        <location evidence="3">Cytoplasm</location>
    </subcellularLocation>
    <subcellularLocation>
        <location evidence="2">Nucleus</location>
    </subcellularLocation>
</comment>
<dbReference type="SUPFAM" id="SSF57845">
    <property type="entry name" value="B-box zinc-binding domain"/>
    <property type="match status" value="1"/>
</dbReference>
<dbReference type="Pfam" id="PF13445">
    <property type="entry name" value="zf-RING_UBOX"/>
    <property type="match status" value="1"/>
</dbReference>
<dbReference type="InterPro" id="IPR027370">
    <property type="entry name" value="Znf-RING_euk"/>
</dbReference>
<feature type="compositionally biased region" description="Basic and acidic residues" evidence="15">
    <location>
        <begin position="435"/>
        <end position="451"/>
    </location>
</feature>
<feature type="domain" description="B box-type" evidence="17">
    <location>
        <begin position="128"/>
        <end position="170"/>
    </location>
</feature>
<feature type="compositionally biased region" description="Polar residues" evidence="15">
    <location>
        <begin position="360"/>
        <end position="371"/>
    </location>
</feature>
<dbReference type="GO" id="GO:0070507">
    <property type="term" value="P:regulation of microtubule cytoskeleton organization"/>
    <property type="evidence" value="ECO:0007669"/>
    <property type="project" value="TreeGrafter"/>
</dbReference>
<keyword evidence="5" id="KW-0963">Cytoplasm</keyword>
<evidence type="ECO:0000256" key="11">
    <source>
        <dbReference type="ARBA" id="ARBA00023179"/>
    </source>
</evidence>
<dbReference type="PROSITE" id="PS50119">
    <property type="entry name" value="ZF_BBOX"/>
    <property type="match status" value="1"/>
</dbReference>
<feature type="domain" description="COS" evidence="18">
    <location>
        <begin position="278"/>
        <end position="336"/>
    </location>
</feature>
<keyword evidence="11" id="KW-0514">Muscle protein</keyword>
<protein>
    <recommendedName>
        <fullName evidence="4">RING-type E3 ubiquitin transferase</fullName>
        <ecNumber evidence="4">2.3.2.27</ecNumber>
    </recommendedName>
</protein>
<dbReference type="GeneTree" id="ENSGT00940000166487"/>
<keyword evidence="7" id="KW-0479">Metal-binding</keyword>
<evidence type="ECO:0000259" key="16">
    <source>
        <dbReference type="PROSITE" id="PS50089"/>
    </source>
</evidence>
<evidence type="ECO:0000256" key="2">
    <source>
        <dbReference type="ARBA" id="ARBA00004123"/>
    </source>
</evidence>
<dbReference type="Pfam" id="PF00643">
    <property type="entry name" value="zf-B_box"/>
    <property type="match status" value="1"/>
</dbReference>
<evidence type="ECO:0000256" key="14">
    <source>
        <dbReference type="SAM" id="Coils"/>
    </source>
</evidence>